<evidence type="ECO:0000313" key="2">
    <source>
        <dbReference type="EMBL" id="KAF8767638.1"/>
    </source>
</evidence>
<proteinExistence type="predicted"/>
<accession>A0A8T0E8A6</accession>
<organism evidence="2 3">
    <name type="scientific">Argiope bruennichi</name>
    <name type="common">Wasp spider</name>
    <name type="synonym">Aranea bruennichi</name>
    <dbReference type="NCBI Taxonomy" id="94029"/>
    <lineage>
        <taxon>Eukaryota</taxon>
        <taxon>Metazoa</taxon>
        <taxon>Ecdysozoa</taxon>
        <taxon>Arthropoda</taxon>
        <taxon>Chelicerata</taxon>
        <taxon>Arachnida</taxon>
        <taxon>Araneae</taxon>
        <taxon>Araneomorphae</taxon>
        <taxon>Entelegynae</taxon>
        <taxon>Araneoidea</taxon>
        <taxon>Araneidae</taxon>
        <taxon>Argiope</taxon>
    </lineage>
</organism>
<keyword evidence="1" id="KW-0732">Signal</keyword>
<feature type="chain" id="PRO_5035858367" evidence="1">
    <location>
        <begin position="26"/>
        <end position="163"/>
    </location>
</feature>
<evidence type="ECO:0000256" key="1">
    <source>
        <dbReference type="SAM" id="SignalP"/>
    </source>
</evidence>
<dbReference type="EMBL" id="JABXBU010002230">
    <property type="protein sequence ID" value="KAF8767638.1"/>
    <property type="molecule type" value="Genomic_DNA"/>
</dbReference>
<protein>
    <submittedName>
        <fullName evidence="2">Uncharacterized protein</fullName>
    </submittedName>
</protein>
<dbReference type="AlphaFoldDB" id="A0A8T0E8A6"/>
<dbReference type="Proteomes" id="UP000807504">
    <property type="component" value="Unassembled WGS sequence"/>
</dbReference>
<feature type="signal peptide" evidence="1">
    <location>
        <begin position="1"/>
        <end position="25"/>
    </location>
</feature>
<comment type="caution">
    <text evidence="2">The sequence shown here is derived from an EMBL/GenBank/DDBJ whole genome shotgun (WGS) entry which is preliminary data.</text>
</comment>
<reference evidence="2" key="2">
    <citation type="submission" date="2020-06" db="EMBL/GenBank/DDBJ databases">
        <authorList>
            <person name="Sheffer M."/>
        </authorList>
    </citation>
    <scope>NUCLEOTIDE SEQUENCE</scope>
</reference>
<keyword evidence="3" id="KW-1185">Reference proteome</keyword>
<evidence type="ECO:0000313" key="3">
    <source>
        <dbReference type="Proteomes" id="UP000807504"/>
    </source>
</evidence>
<gene>
    <name evidence="2" type="ORF">HNY73_020564</name>
</gene>
<reference evidence="2" key="1">
    <citation type="journal article" date="2020" name="bioRxiv">
        <title>Chromosome-level reference genome of the European wasp spider Argiope bruennichi: a resource for studies on range expansion and evolutionary adaptation.</title>
        <authorList>
            <person name="Sheffer M.M."/>
            <person name="Hoppe A."/>
            <person name="Krehenwinkel H."/>
            <person name="Uhl G."/>
            <person name="Kuss A.W."/>
            <person name="Jensen L."/>
            <person name="Jensen C."/>
            <person name="Gillespie R.G."/>
            <person name="Hoff K.J."/>
            <person name="Prost S."/>
        </authorList>
    </citation>
    <scope>NUCLEOTIDE SEQUENCE</scope>
</reference>
<name>A0A8T0E8A6_ARGBR</name>
<sequence>MPFCSILRLAAWVLCFYLFLHHSQSENTDGVVNNSNNSSQEHVLPTPLILYLNQSAAQLLIQEANNLFVSNTSINDIISDNETHQMLIRYRERKRQVRILSIQRDILQKLGFTRGPNVTARLSAEERQSLVRSFDRTVMERTELNSTNNTSCVDSDDNTCQNS</sequence>